<evidence type="ECO:0000259" key="2">
    <source>
        <dbReference type="Pfam" id="PF26334"/>
    </source>
</evidence>
<reference evidence="5" key="1">
    <citation type="journal article" date="2019" name="Int. J. Syst. Evol. Microbiol.">
        <title>The Global Catalogue of Microorganisms (GCM) 10K type strain sequencing project: providing services to taxonomists for standard genome sequencing and annotation.</title>
        <authorList>
            <consortium name="The Broad Institute Genomics Platform"/>
            <consortium name="The Broad Institute Genome Sequencing Center for Infectious Disease"/>
            <person name="Wu L."/>
            <person name="Ma J."/>
        </authorList>
    </citation>
    <scope>NUCLEOTIDE SEQUENCE [LARGE SCALE GENOMIC DNA]</scope>
    <source>
        <strain evidence="5">CCUG 58728</strain>
    </source>
</reference>
<evidence type="ECO:0000256" key="1">
    <source>
        <dbReference type="ARBA" id="ARBA00022679"/>
    </source>
</evidence>
<dbReference type="Proteomes" id="UP001595901">
    <property type="component" value="Unassembled WGS sequence"/>
</dbReference>
<dbReference type="EMBL" id="JBHSAC010000041">
    <property type="protein sequence ID" value="MFC3932044.1"/>
    <property type="molecule type" value="Genomic_DNA"/>
</dbReference>
<dbReference type="SUPFAM" id="SSF53756">
    <property type="entry name" value="UDP-Glycosyltransferase/glycogen phosphorylase"/>
    <property type="match status" value="1"/>
</dbReference>
<feature type="domain" description="Glucosyltransferase 3-like C-terminal" evidence="3">
    <location>
        <begin position="181"/>
        <end position="344"/>
    </location>
</feature>
<protein>
    <submittedName>
        <fullName evidence="4">Glycosyl transferase</fullName>
    </submittedName>
</protein>
<proteinExistence type="predicted"/>
<dbReference type="InterPro" id="IPR058592">
    <property type="entry name" value="Gtf3_C"/>
</dbReference>
<keyword evidence="5" id="KW-1185">Reference proteome</keyword>
<dbReference type="GO" id="GO:0016740">
    <property type="term" value="F:transferase activity"/>
    <property type="evidence" value="ECO:0007669"/>
    <property type="project" value="UniProtKB-KW"/>
</dbReference>
<feature type="domain" description="Glucosyltransferase 3-like N-terminal" evidence="2">
    <location>
        <begin position="3"/>
        <end position="161"/>
    </location>
</feature>
<sequence length="348" mass="40392">MNKYQIVESYGNHRHAGSKATNDCADILAELGFKELKISKSNEQYDFISKVKRQLSYVKEWSNLYSQVEENSILVLQHPFRRNQSNRFATLKKLKERKHVKLISLVHDVELIRDIFPDKFYRKELEQMLALSYKIIVHNAKMKQWFIDYGVAADRLISLEIFDYLNQEPLDKPIRFSNHVQIAGNLKVDKSPYAYHLQDLPDLNFDLFGIFYEPQQIPDNVHYHGSFSADEVPSLLESGFGLVWDGDRLDTCSGPTGNYLRYNNPHKLSLYLSSGIPVIVWEESAEAEFVKNHQLGLVVTSLYDLPKELAKISEEDYQVYIDNVKKVMKKLQEGHYLKQAIAQAIKDI</sequence>
<evidence type="ECO:0000313" key="5">
    <source>
        <dbReference type="Proteomes" id="UP001595901"/>
    </source>
</evidence>
<dbReference type="PIRSF" id="PIRSF007023">
    <property type="entry name" value="UDP-Galf_transf"/>
    <property type="match status" value="1"/>
</dbReference>
<dbReference type="RefSeq" id="WP_380431077.1">
    <property type="nucleotide sequence ID" value="NZ_JBHSAC010000041.1"/>
</dbReference>
<comment type="caution">
    <text evidence="4">The sequence shown here is derived from an EMBL/GenBank/DDBJ whole genome shotgun (WGS) entry which is preliminary data.</text>
</comment>
<accession>A0ABV8D0K4</accession>
<evidence type="ECO:0000259" key="3">
    <source>
        <dbReference type="Pfam" id="PF26337"/>
    </source>
</evidence>
<name>A0ABV8D0K4_9STRE</name>
<dbReference type="Pfam" id="PF26334">
    <property type="entry name" value="Gtf3_N"/>
    <property type="match status" value="1"/>
</dbReference>
<evidence type="ECO:0000313" key="4">
    <source>
        <dbReference type="EMBL" id="MFC3932044.1"/>
    </source>
</evidence>
<keyword evidence="1 4" id="KW-0808">Transferase</keyword>
<dbReference type="InterPro" id="IPR058591">
    <property type="entry name" value="Gtf3_N"/>
</dbReference>
<dbReference type="Pfam" id="PF26337">
    <property type="entry name" value="Gtf3_C"/>
    <property type="match status" value="1"/>
</dbReference>
<gene>
    <name evidence="4" type="ORF">ACFOSE_04520</name>
</gene>
<dbReference type="Gene3D" id="3.40.50.2000">
    <property type="entry name" value="Glycogen Phosphorylase B"/>
    <property type="match status" value="2"/>
</dbReference>
<organism evidence="4 5">
    <name type="scientific">Streptococcus dentapri</name>
    <dbReference type="NCBI Taxonomy" id="573564"/>
    <lineage>
        <taxon>Bacteria</taxon>
        <taxon>Bacillati</taxon>
        <taxon>Bacillota</taxon>
        <taxon>Bacilli</taxon>
        <taxon>Lactobacillales</taxon>
        <taxon>Streptococcaceae</taxon>
        <taxon>Streptococcus</taxon>
    </lineage>
</organism>